<dbReference type="GO" id="GO:0030170">
    <property type="term" value="F:pyridoxal phosphate binding"/>
    <property type="evidence" value="ECO:0007669"/>
    <property type="project" value="TreeGrafter"/>
</dbReference>
<sequence>MAPVAALCSAPAALGSRVAHHKRAGRSSGRQQLAVREVAAEAAPSTTGQPHGRVFNFSAGPAVLPVEVLEQAQADLLNWRGSGMSVMEMSHRGKEFQSIIDAAEADLRALLAIPDNYTVLFMQGGASTQFSAIPLNLAGEGDTVDYIVTGSWSKKAAGEAKKYCKVNVAATGDNKSVPDPATWNLSADAKYVHYCDNETIQGVEFKGPPAVGDKLLIADMSSNFCSKPVDVSKYGLIYAGAQKNIGPAGVTIVIIRTDLMGNARPITPTMLDYAVQAGDQSMYNTPPCWSIYMCGLVFAKMRADGGLPAVQAANEKKAKVLYDTIASSNGFYSSPVDPAVRSLMNVPFTIPSSADLEKEFIGQAAKRSMIQLKGHRSVGGMRASIYNSMPLEGTQQLADFMREFAAQHA</sequence>
<evidence type="ECO:0000256" key="10">
    <source>
        <dbReference type="ARBA" id="ARBA00049007"/>
    </source>
</evidence>
<dbReference type="STRING" id="554055.A0A2P6V1M0"/>
<evidence type="ECO:0000256" key="11">
    <source>
        <dbReference type="RuleBase" id="RU004504"/>
    </source>
</evidence>
<evidence type="ECO:0000256" key="7">
    <source>
        <dbReference type="ARBA" id="ARBA00022898"/>
    </source>
</evidence>
<comment type="cofactor">
    <cofactor evidence="1 11">
        <name>pyridoxal 5'-phosphate</name>
        <dbReference type="ChEBI" id="CHEBI:597326"/>
    </cofactor>
</comment>
<keyword evidence="5 12" id="KW-0028">Amino-acid biosynthesis</keyword>
<evidence type="ECO:0000256" key="1">
    <source>
        <dbReference type="ARBA" id="ARBA00001933"/>
    </source>
</evidence>
<dbReference type="GO" id="GO:0009570">
    <property type="term" value="C:chloroplast stroma"/>
    <property type="evidence" value="ECO:0007669"/>
    <property type="project" value="TreeGrafter"/>
</dbReference>
<dbReference type="GO" id="GO:0004648">
    <property type="term" value="F:O-phospho-L-serine:2-oxoglutarate aminotransferase activity"/>
    <property type="evidence" value="ECO:0007669"/>
    <property type="project" value="UniProtKB-EC"/>
</dbReference>
<accession>A0A2P6V1M0</accession>
<comment type="catalytic activity">
    <reaction evidence="10 12">
        <text>O-phospho-L-serine + 2-oxoglutarate = 3-phosphooxypyruvate + L-glutamate</text>
        <dbReference type="Rhea" id="RHEA:14329"/>
        <dbReference type="ChEBI" id="CHEBI:16810"/>
        <dbReference type="ChEBI" id="CHEBI:18110"/>
        <dbReference type="ChEBI" id="CHEBI:29985"/>
        <dbReference type="ChEBI" id="CHEBI:57524"/>
        <dbReference type="EC" id="2.6.1.52"/>
    </reaction>
</comment>
<dbReference type="OrthoDB" id="1703350at2759"/>
<dbReference type="GO" id="GO:0006564">
    <property type="term" value="P:L-serine biosynthetic process"/>
    <property type="evidence" value="ECO:0007669"/>
    <property type="project" value="UniProtKB-KW"/>
</dbReference>
<evidence type="ECO:0000256" key="6">
    <source>
        <dbReference type="ARBA" id="ARBA00022679"/>
    </source>
</evidence>
<dbReference type="Gene3D" id="3.90.1150.10">
    <property type="entry name" value="Aspartate Aminotransferase, domain 1"/>
    <property type="match status" value="1"/>
</dbReference>
<evidence type="ECO:0000256" key="2">
    <source>
        <dbReference type="ARBA" id="ARBA00005099"/>
    </source>
</evidence>
<dbReference type="Proteomes" id="UP000239649">
    <property type="component" value="Unassembled WGS sequence"/>
</dbReference>
<dbReference type="PANTHER" id="PTHR43247">
    <property type="entry name" value="PHOSPHOSERINE AMINOTRANSFERASE"/>
    <property type="match status" value="1"/>
</dbReference>
<dbReference type="UniPathway" id="UPA00135">
    <property type="reaction ID" value="UER00197"/>
</dbReference>
<evidence type="ECO:0000256" key="5">
    <source>
        <dbReference type="ARBA" id="ARBA00022605"/>
    </source>
</evidence>
<reference evidence="14 15" key="1">
    <citation type="journal article" date="2018" name="Plant J.">
        <title>Genome sequences of Chlorella sorokiniana UTEX 1602 and Micractinium conductrix SAG 241.80: implications to maltose excretion by a green alga.</title>
        <authorList>
            <person name="Arriola M.B."/>
            <person name="Velmurugan N."/>
            <person name="Zhang Y."/>
            <person name="Plunkett M.H."/>
            <person name="Hondzo H."/>
            <person name="Barney B.M."/>
        </authorList>
    </citation>
    <scope>NUCLEOTIDE SEQUENCE [LARGE SCALE GENOMIC DNA]</scope>
    <source>
        <strain evidence="14 15">SAG 241.80</strain>
    </source>
</reference>
<keyword evidence="8 12" id="KW-0718">Serine biosynthesis</keyword>
<dbReference type="InterPro" id="IPR020578">
    <property type="entry name" value="Aminotrans_V_PyrdxlP_BS"/>
</dbReference>
<gene>
    <name evidence="14" type="ORF">C2E20_8410</name>
</gene>
<dbReference type="Pfam" id="PF00266">
    <property type="entry name" value="Aminotran_5"/>
    <property type="match status" value="1"/>
</dbReference>
<protein>
    <recommendedName>
        <fullName evidence="12">Phosphoserine aminotransferase</fullName>
        <ecNumber evidence="12">2.6.1.52</ecNumber>
    </recommendedName>
</protein>
<dbReference type="InterPro" id="IPR000192">
    <property type="entry name" value="Aminotrans_V_dom"/>
</dbReference>
<dbReference type="EC" id="2.6.1.52" evidence="12"/>
<evidence type="ECO:0000259" key="13">
    <source>
        <dbReference type="Pfam" id="PF00266"/>
    </source>
</evidence>
<evidence type="ECO:0000313" key="15">
    <source>
        <dbReference type="Proteomes" id="UP000239649"/>
    </source>
</evidence>
<dbReference type="FunFam" id="3.90.1150.10:FF:000006">
    <property type="entry name" value="Phosphoserine aminotransferase"/>
    <property type="match status" value="1"/>
</dbReference>
<evidence type="ECO:0000256" key="3">
    <source>
        <dbReference type="ARBA" id="ARBA00006904"/>
    </source>
</evidence>
<evidence type="ECO:0000256" key="8">
    <source>
        <dbReference type="ARBA" id="ARBA00023299"/>
    </source>
</evidence>
<evidence type="ECO:0000313" key="14">
    <source>
        <dbReference type="EMBL" id="PSC67944.1"/>
    </source>
</evidence>
<comment type="similarity">
    <text evidence="3">Belongs to the class-V pyridoxal-phosphate-dependent aminotransferase family. SerC subfamily.</text>
</comment>
<proteinExistence type="inferred from homology"/>
<dbReference type="InterPro" id="IPR015421">
    <property type="entry name" value="PyrdxlP-dep_Trfase_major"/>
</dbReference>
<dbReference type="SUPFAM" id="SSF53383">
    <property type="entry name" value="PLP-dependent transferases"/>
    <property type="match status" value="1"/>
</dbReference>
<dbReference type="HAMAP" id="MF_00160">
    <property type="entry name" value="SerC_aminotrans_5"/>
    <property type="match status" value="1"/>
</dbReference>
<evidence type="ECO:0000256" key="9">
    <source>
        <dbReference type="ARBA" id="ARBA00047630"/>
    </source>
</evidence>
<evidence type="ECO:0000256" key="4">
    <source>
        <dbReference type="ARBA" id="ARBA00022576"/>
    </source>
</evidence>
<dbReference type="NCBIfam" id="TIGR01364">
    <property type="entry name" value="serC_1"/>
    <property type="match status" value="1"/>
</dbReference>
<dbReference type="InterPro" id="IPR015422">
    <property type="entry name" value="PyrdxlP-dep_Trfase_small"/>
</dbReference>
<keyword evidence="4 12" id="KW-0032">Aminotransferase</keyword>
<dbReference type="EMBL" id="LHPF02000044">
    <property type="protein sequence ID" value="PSC67944.1"/>
    <property type="molecule type" value="Genomic_DNA"/>
</dbReference>
<dbReference type="PIRSF" id="PIRSF000525">
    <property type="entry name" value="SerC"/>
    <property type="match status" value="1"/>
</dbReference>
<dbReference type="InterPro" id="IPR022278">
    <property type="entry name" value="Pser_aminoTfrase"/>
</dbReference>
<dbReference type="FunFam" id="3.40.640.10:FF:000010">
    <property type="entry name" value="Phosphoserine aminotransferase"/>
    <property type="match status" value="1"/>
</dbReference>
<keyword evidence="7" id="KW-0663">Pyridoxal phosphate</keyword>
<feature type="domain" description="Aminotransferase class V" evidence="13">
    <location>
        <begin position="54"/>
        <end position="397"/>
    </location>
</feature>
<dbReference type="NCBIfam" id="NF003764">
    <property type="entry name" value="PRK05355.1"/>
    <property type="match status" value="1"/>
</dbReference>
<evidence type="ECO:0000256" key="12">
    <source>
        <dbReference type="RuleBase" id="RU004505"/>
    </source>
</evidence>
<dbReference type="AlphaFoldDB" id="A0A2P6V1M0"/>
<dbReference type="InterPro" id="IPR015424">
    <property type="entry name" value="PyrdxlP-dep_Trfase"/>
</dbReference>
<dbReference type="CDD" id="cd00611">
    <property type="entry name" value="PSAT_like"/>
    <property type="match status" value="1"/>
</dbReference>
<comment type="catalytic activity">
    <reaction evidence="9">
        <text>4-(phosphooxy)-L-threonine + 2-oxoglutarate = (R)-3-hydroxy-2-oxo-4-phosphooxybutanoate + L-glutamate</text>
        <dbReference type="Rhea" id="RHEA:16573"/>
        <dbReference type="ChEBI" id="CHEBI:16810"/>
        <dbReference type="ChEBI" id="CHEBI:29985"/>
        <dbReference type="ChEBI" id="CHEBI:58452"/>
        <dbReference type="ChEBI" id="CHEBI:58538"/>
        <dbReference type="EC" id="2.6.1.52"/>
    </reaction>
</comment>
<comment type="caution">
    <text evidence="14">The sequence shown here is derived from an EMBL/GenBank/DDBJ whole genome shotgun (WGS) entry which is preliminary data.</text>
</comment>
<dbReference type="PROSITE" id="PS00595">
    <property type="entry name" value="AA_TRANSFER_CLASS_5"/>
    <property type="match status" value="1"/>
</dbReference>
<comment type="pathway">
    <text evidence="2 12">Amino-acid biosynthesis; L-serine biosynthesis; L-serine from 3-phospho-D-glycerate: step 2/3.</text>
</comment>
<dbReference type="Gene3D" id="3.40.640.10">
    <property type="entry name" value="Type I PLP-dependent aspartate aminotransferase-like (Major domain)"/>
    <property type="match status" value="1"/>
</dbReference>
<keyword evidence="6 12" id="KW-0808">Transferase</keyword>
<keyword evidence="15" id="KW-1185">Reference proteome</keyword>
<organism evidence="14 15">
    <name type="scientific">Micractinium conductrix</name>
    <dbReference type="NCBI Taxonomy" id="554055"/>
    <lineage>
        <taxon>Eukaryota</taxon>
        <taxon>Viridiplantae</taxon>
        <taxon>Chlorophyta</taxon>
        <taxon>core chlorophytes</taxon>
        <taxon>Trebouxiophyceae</taxon>
        <taxon>Chlorellales</taxon>
        <taxon>Chlorellaceae</taxon>
        <taxon>Chlorella clade</taxon>
        <taxon>Micractinium</taxon>
    </lineage>
</organism>
<dbReference type="PANTHER" id="PTHR43247:SF1">
    <property type="entry name" value="PHOSPHOSERINE AMINOTRANSFERASE"/>
    <property type="match status" value="1"/>
</dbReference>
<name>A0A2P6V1M0_9CHLO</name>